<dbReference type="PRINTS" id="PR00080">
    <property type="entry name" value="SDRFAMILY"/>
</dbReference>
<organism evidence="4 5">
    <name type="scientific">Eutypa lata (strain UCR-EL1)</name>
    <name type="common">Grapevine dieback disease fungus</name>
    <name type="synonym">Eutypa armeniacae</name>
    <dbReference type="NCBI Taxonomy" id="1287681"/>
    <lineage>
        <taxon>Eukaryota</taxon>
        <taxon>Fungi</taxon>
        <taxon>Dikarya</taxon>
        <taxon>Ascomycota</taxon>
        <taxon>Pezizomycotina</taxon>
        <taxon>Sordariomycetes</taxon>
        <taxon>Xylariomycetidae</taxon>
        <taxon>Xylariales</taxon>
        <taxon>Diatrypaceae</taxon>
        <taxon>Eutypa</taxon>
    </lineage>
</organism>
<dbReference type="Gene3D" id="3.40.50.720">
    <property type="entry name" value="NAD(P)-binding Rossmann-like Domain"/>
    <property type="match status" value="1"/>
</dbReference>
<accession>M7TF48</accession>
<sequence length="253" mass="26858">MSTETPKTLAGKVALEKLASHGADVVINYVSSAAAAEEVAARVRKSGVKAIAVQADVSRGGEIARLFQTAKAELGRIDIVMSNSGVEHFGKLEEVTEEEIDRILAVNVKAQFIVAQQAHKYLEDGGRLMLISSISAFMHKGIPNHALYAASKSAILGMTKCFAYDFGNRGITVNCIAPGGVKTDMYTENAKHYFPGADKMSAEEIDATVSKWSPLGRPGFPNDVAGIVALLSTPEAQWITGQTIHVSGGAHMA</sequence>
<dbReference type="Proteomes" id="UP000012174">
    <property type="component" value="Unassembled WGS sequence"/>
</dbReference>
<dbReference type="AlphaFoldDB" id="M7TF48"/>
<keyword evidence="5" id="KW-1185">Reference proteome</keyword>
<keyword evidence="3" id="KW-0560">Oxidoreductase</keyword>
<dbReference type="InterPro" id="IPR020904">
    <property type="entry name" value="Sc_DH/Rdtase_CS"/>
</dbReference>
<dbReference type="EMBL" id="KB706887">
    <property type="protein sequence ID" value="EMR65335.1"/>
    <property type="molecule type" value="Genomic_DNA"/>
</dbReference>
<keyword evidence="2" id="KW-0521">NADP</keyword>
<dbReference type="Pfam" id="PF13561">
    <property type="entry name" value="adh_short_C2"/>
    <property type="match status" value="1"/>
</dbReference>
<dbReference type="SUPFAM" id="SSF51735">
    <property type="entry name" value="NAD(P)-binding Rossmann-fold domains"/>
    <property type="match status" value="1"/>
</dbReference>
<dbReference type="PROSITE" id="PS00061">
    <property type="entry name" value="ADH_SHORT"/>
    <property type="match status" value="1"/>
</dbReference>
<dbReference type="GO" id="GO:0016491">
    <property type="term" value="F:oxidoreductase activity"/>
    <property type="evidence" value="ECO:0007669"/>
    <property type="project" value="UniProtKB-KW"/>
</dbReference>
<gene>
    <name evidence="4" type="ORF">UCREL1_7692</name>
</gene>
<dbReference type="InterPro" id="IPR036291">
    <property type="entry name" value="NAD(P)-bd_dom_sf"/>
</dbReference>
<dbReference type="OrthoDB" id="47007at2759"/>
<dbReference type="FunFam" id="3.40.50.720:FF:000084">
    <property type="entry name" value="Short-chain dehydrogenase reductase"/>
    <property type="match status" value="1"/>
</dbReference>
<comment type="similarity">
    <text evidence="1">Belongs to the short-chain dehydrogenases/reductases (SDR) family.</text>
</comment>
<evidence type="ECO:0000256" key="3">
    <source>
        <dbReference type="ARBA" id="ARBA00023002"/>
    </source>
</evidence>
<dbReference type="InterPro" id="IPR002347">
    <property type="entry name" value="SDR_fam"/>
</dbReference>
<reference evidence="5" key="1">
    <citation type="journal article" date="2013" name="Genome Announc.">
        <title>Draft genome sequence of the grapevine dieback fungus Eutypa lata UCR-EL1.</title>
        <authorList>
            <person name="Blanco-Ulate B."/>
            <person name="Rolshausen P.E."/>
            <person name="Cantu D."/>
        </authorList>
    </citation>
    <scope>NUCLEOTIDE SEQUENCE [LARGE SCALE GENOMIC DNA]</scope>
    <source>
        <strain evidence="5">UCR-EL1</strain>
    </source>
</reference>
<proteinExistence type="inferred from homology"/>
<evidence type="ECO:0000256" key="1">
    <source>
        <dbReference type="ARBA" id="ARBA00006484"/>
    </source>
</evidence>
<dbReference type="PANTHER" id="PTHR43639">
    <property type="entry name" value="OXIDOREDUCTASE, SHORT-CHAIN DEHYDROGENASE/REDUCTASE FAMILY (AFU_ORTHOLOGUE AFUA_5G02870)"/>
    <property type="match status" value="1"/>
</dbReference>
<dbReference type="eggNOG" id="KOG0725">
    <property type="taxonomic scope" value="Eukaryota"/>
</dbReference>
<name>M7TF48_EUTLA</name>
<dbReference type="PANTHER" id="PTHR43639:SF1">
    <property type="entry name" value="SHORT-CHAIN DEHYDROGENASE_REDUCTASE FAMILY PROTEIN"/>
    <property type="match status" value="1"/>
</dbReference>
<dbReference type="HOGENOM" id="CLU_010194_1_3_1"/>
<dbReference type="KEGG" id="ela:UCREL1_7692"/>
<dbReference type="PRINTS" id="PR00081">
    <property type="entry name" value="GDHRDH"/>
</dbReference>
<evidence type="ECO:0000313" key="4">
    <source>
        <dbReference type="EMBL" id="EMR65335.1"/>
    </source>
</evidence>
<evidence type="ECO:0000313" key="5">
    <source>
        <dbReference type="Proteomes" id="UP000012174"/>
    </source>
</evidence>
<protein>
    <submittedName>
        <fullName evidence="4">Putative short-chain dehydrogenase reductase sdr protein</fullName>
    </submittedName>
</protein>
<dbReference type="OMA" id="CLMLPLD"/>
<evidence type="ECO:0000256" key="2">
    <source>
        <dbReference type="ARBA" id="ARBA00022857"/>
    </source>
</evidence>